<dbReference type="RefSeq" id="WP_012367682.1">
    <property type="nucleotide sequence ID" value="NZ_ABFCQN020000037.1"/>
</dbReference>
<dbReference type="KEGG" id="pvl:AOB99_05515"/>
<dbReference type="Proteomes" id="UP001171165">
    <property type="component" value="Unassembled WGS sequence"/>
</dbReference>
<organism evidence="3 7">
    <name type="scientific">Proteus mirabilis</name>
    <dbReference type="NCBI Taxonomy" id="584"/>
    <lineage>
        <taxon>Bacteria</taxon>
        <taxon>Pseudomonadati</taxon>
        <taxon>Pseudomonadota</taxon>
        <taxon>Gammaproteobacteria</taxon>
        <taxon>Enterobacterales</taxon>
        <taxon>Morganellaceae</taxon>
        <taxon>Proteus</taxon>
    </lineage>
</organism>
<feature type="region of interest" description="Disordered" evidence="1">
    <location>
        <begin position="33"/>
        <end position="61"/>
    </location>
</feature>
<evidence type="ECO:0000313" key="6">
    <source>
        <dbReference type="Proteomes" id="UP000251485"/>
    </source>
</evidence>
<dbReference type="GeneID" id="6801258"/>
<protein>
    <submittedName>
        <fullName evidence="3">Uncharacterized protein</fullName>
    </submittedName>
</protein>
<dbReference type="EMBL" id="UAUE01000031">
    <property type="protein sequence ID" value="SPZ02614.1"/>
    <property type="molecule type" value="Genomic_DNA"/>
</dbReference>
<evidence type="ECO:0000313" key="7">
    <source>
        <dbReference type="Proteomes" id="UP001171165"/>
    </source>
</evidence>
<gene>
    <name evidence="2" type="ORF">AM402_15840</name>
    <name evidence="4" type="ORF">NCTC10975_04585</name>
    <name evidence="3" type="ORF">PW210_001249</name>
</gene>
<dbReference type="AlphaFoldDB" id="A0A1Z1SXY0"/>
<evidence type="ECO:0000313" key="2">
    <source>
        <dbReference type="EMBL" id="ARX35562.1"/>
    </source>
</evidence>
<evidence type="ECO:0000313" key="5">
    <source>
        <dbReference type="Proteomes" id="UP000195540"/>
    </source>
</evidence>
<reference evidence="2 5" key="1">
    <citation type="submission" date="2017-05" db="EMBL/GenBank/DDBJ databases">
        <title>Whole genome sequencing of Proteus mirabilis AR_0155.</title>
        <authorList>
            <person name="Conlan S."/>
            <person name="Thomas P.J."/>
            <person name="Mullikin J."/>
            <person name="Frank K.M."/>
            <person name="Segre J.A."/>
        </authorList>
    </citation>
    <scope>NUCLEOTIDE SEQUENCE [LARGE SCALE GENOMIC DNA]</scope>
    <source>
        <strain evidence="2 5">AR_0155</strain>
    </source>
</reference>
<name>A0A1Z1SXY0_PROMI</name>
<dbReference type="Proteomes" id="UP000251485">
    <property type="component" value="Unassembled WGS sequence"/>
</dbReference>
<dbReference type="EMBL" id="CP021694">
    <property type="protein sequence ID" value="ARX35562.1"/>
    <property type="molecule type" value="Genomic_DNA"/>
</dbReference>
<reference evidence="4 6" key="2">
    <citation type="submission" date="2018-06" db="EMBL/GenBank/DDBJ databases">
        <authorList>
            <consortium name="Pathogen Informatics"/>
            <person name="Doyle S."/>
        </authorList>
    </citation>
    <scope>NUCLEOTIDE SEQUENCE [LARGE SCALE GENOMIC DNA]</scope>
    <source>
        <strain evidence="4 6">NCTC10975</strain>
    </source>
</reference>
<reference evidence="3" key="3">
    <citation type="submission" date="2023-06" db="EMBL/GenBank/DDBJ databases">
        <authorList>
            <consortium name="Clinical and Environmental Microbiology Branch: Whole genome sequencing antimicrobial resistance pathogens in the healthcare setting"/>
        </authorList>
    </citation>
    <scope>NUCLEOTIDE SEQUENCE</scope>
    <source>
        <strain evidence="3">Microbial</strain>
    </source>
</reference>
<feature type="compositionally biased region" description="Polar residues" evidence="1">
    <location>
        <begin position="33"/>
        <end position="48"/>
    </location>
</feature>
<dbReference type="STRING" id="584.AOUC001_12665"/>
<evidence type="ECO:0000313" key="4">
    <source>
        <dbReference type="EMBL" id="SPZ02614.1"/>
    </source>
</evidence>
<evidence type="ECO:0000313" key="3">
    <source>
        <dbReference type="EMBL" id="EKW9775446.1"/>
    </source>
</evidence>
<sequence length="61" mass="6488">MKKLLLVVIALLAFGSLGGVFLAGLNIYTRSTTPVDTEQTQPNRSPAQQFPALPDSSPSTK</sequence>
<evidence type="ECO:0000256" key="1">
    <source>
        <dbReference type="SAM" id="MobiDB-lite"/>
    </source>
</evidence>
<dbReference type="EMBL" id="ABKSPD020000003">
    <property type="protein sequence ID" value="EKW9775446.1"/>
    <property type="molecule type" value="Genomic_DNA"/>
</dbReference>
<accession>A0A1Z1SXY0</accession>
<dbReference type="Proteomes" id="UP000195540">
    <property type="component" value="Chromosome"/>
</dbReference>
<dbReference type="OMA" id="MYTRSTT"/>
<proteinExistence type="predicted"/>